<gene>
    <name evidence="2" type="ORF">SAMN05660477_01397</name>
</gene>
<dbReference type="AlphaFoldDB" id="A0A1T5EG26"/>
<evidence type="ECO:0000313" key="3">
    <source>
        <dbReference type="Proteomes" id="UP000191112"/>
    </source>
</evidence>
<sequence>MNPRFRHRSRKKFWLAFPIGIGLAFLLVWFVQWLWNMLLPDILGVKSISYWQAFGILILSKILFGGFRCGGGKRHFGNKFNREMPQMTDDDKERFREEWRKRFGDRCKFGR</sequence>
<feature type="transmembrane region" description="Helical" evidence="1">
    <location>
        <begin position="47"/>
        <end position="67"/>
    </location>
</feature>
<feature type="transmembrane region" description="Helical" evidence="1">
    <location>
        <begin position="12"/>
        <end position="35"/>
    </location>
</feature>
<reference evidence="2 3" key="1">
    <citation type="submission" date="2017-02" db="EMBL/GenBank/DDBJ databases">
        <authorList>
            <person name="Peterson S.W."/>
        </authorList>
    </citation>
    <scope>NUCLEOTIDE SEQUENCE [LARGE SCALE GENOMIC DNA]</scope>
    <source>
        <strain evidence="2 3">DSM 22323</strain>
    </source>
</reference>
<proteinExistence type="predicted"/>
<dbReference type="STRING" id="619805.SAMN05660477_01397"/>
<evidence type="ECO:0000313" key="2">
    <source>
        <dbReference type="EMBL" id="SKB83047.1"/>
    </source>
</evidence>
<keyword evidence="1" id="KW-0812">Transmembrane</keyword>
<keyword evidence="1" id="KW-0472">Membrane</keyword>
<evidence type="ECO:0000256" key="1">
    <source>
        <dbReference type="SAM" id="Phobius"/>
    </source>
</evidence>
<dbReference type="Proteomes" id="UP000191112">
    <property type="component" value="Unassembled WGS sequence"/>
</dbReference>
<keyword evidence="3" id="KW-1185">Reference proteome</keyword>
<dbReference type="RefSeq" id="WP_079666647.1">
    <property type="nucleotide sequence ID" value="NZ_FUYZ01000003.1"/>
</dbReference>
<dbReference type="OrthoDB" id="1099872at2"/>
<keyword evidence="1" id="KW-1133">Transmembrane helix</keyword>
<organism evidence="2 3">
    <name type="scientific">Soonwooa buanensis</name>
    <dbReference type="NCBI Taxonomy" id="619805"/>
    <lineage>
        <taxon>Bacteria</taxon>
        <taxon>Pseudomonadati</taxon>
        <taxon>Bacteroidota</taxon>
        <taxon>Flavobacteriia</taxon>
        <taxon>Flavobacteriales</taxon>
        <taxon>Weeksellaceae</taxon>
        <taxon>Chryseobacterium group</taxon>
        <taxon>Soonwooa</taxon>
    </lineage>
</organism>
<protein>
    <submittedName>
        <fullName evidence="2">Uncharacterized protein</fullName>
    </submittedName>
</protein>
<accession>A0A1T5EG26</accession>
<name>A0A1T5EG26_9FLAO</name>
<dbReference type="EMBL" id="FUYZ01000003">
    <property type="protein sequence ID" value="SKB83047.1"/>
    <property type="molecule type" value="Genomic_DNA"/>
</dbReference>